<gene>
    <name evidence="2" type="ORF">MGAL_10B026429</name>
</gene>
<accession>A0A8B6HKJ2</accession>
<evidence type="ECO:0000313" key="2">
    <source>
        <dbReference type="EMBL" id="VDI80887.1"/>
    </source>
</evidence>
<protein>
    <submittedName>
        <fullName evidence="2">Uncharacterized protein</fullName>
    </submittedName>
</protein>
<feature type="region of interest" description="Disordered" evidence="1">
    <location>
        <begin position="415"/>
        <end position="443"/>
    </location>
</feature>
<feature type="region of interest" description="Disordered" evidence="1">
    <location>
        <begin position="785"/>
        <end position="832"/>
    </location>
</feature>
<feature type="region of interest" description="Disordered" evidence="1">
    <location>
        <begin position="742"/>
        <end position="772"/>
    </location>
</feature>
<feature type="compositionally biased region" description="Basic and acidic residues" evidence="1">
    <location>
        <begin position="762"/>
        <end position="772"/>
    </location>
</feature>
<name>A0A8B6HKJ2_MYTGA</name>
<evidence type="ECO:0000313" key="3">
    <source>
        <dbReference type="Proteomes" id="UP000596742"/>
    </source>
</evidence>
<reference evidence="2" key="1">
    <citation type="submission" date="2018-11" db="EMBL/GenBank/DDBJ databases">
        <authorList>
            <person name="Alioto T."/>
            <person name="Alioto T."/>
        </authorList>
    </citation>
    <scope>NUCLEOTIDE SEQUENCE</scope>
</reference>
<feature type="compositionally biased region" description="Acidic residues" evidence="1">
    <location>
        <begin position="13"/>
        <end position="25"/>
    </location>
</feature>
<dbReference type="OrthoDB" id="6137713at2759"/>
<feature type="compositionally biased region" description="Basic and acidic residues" evidence="1">
    <location>
        <begin position="1"/>
        <end position="12"/>
    </location>
</feature>
<organism evidence="2 3">
    <name type="scientific">Mytilus galloprovincialis</name>
    <name type="common">Mediterranean mussel</name>
    <dbReference type="NCBI Taxonomy" id="29158"/>
    <lineage>
        <taxon>Eukaryota</taxon>
        <taxon>Metazoa</taxon>
        <taxon>Spiralia</taxon>
        <taxon>Lophotrochozoa</taxon>
        <taxon>Mollusca</taxon>
        <taxon>Bivalvia</taxon>
        <taxon>Autobranchia</taxon>
        <taxon>Pteriomorphia</taxon>
        <taxon>Mytilida</taxon>
        <taxon>Mytiloidea</taxon>
        <taxon>Mytilidae</taxon>
        <taxon>Mytilinae</taxon>
        <taxon>Mytilus</taxon>
    </lineage>
</organism>
<evidence type="ECO:0000256" key="1">
    <source>
        <dbReference type="SAM" id="MobiDB-lite"/>
    </source>
</evidence>
<keyword evidence="3" id="KW-1185">Reference proteome</keyword>
<comment type="caution">
    <text evidence="2">The sequence shown here is derived from an EMBL/GenBank/DDBJ whole genome shotgun (WGS) entry which is preliminary data.</text>
</comment>
<feature type="region of interest" description="Disordered" evidence="1">
    <location>
        <begin position="202"/>
        <end position="251"/>
    </location>
</feature>
<proteinExistence type="predicted"/>
<dbReference type="AlphaFoldDB" id="A0A8B6HKJ2"/>
<sequence length="832" mass="92389">MLNIQNEKRISTEEEEDDNVFLDEGSDQKMKKTQKRRTVLFIPGFRKSKKTTVSVENDVPQEQMIVLGNVFRDTDSVLYRSNHDTDTHVKGSSSSSISSLDTLVSIDSGVDCGQISTSSLSSIESLGSSYEVMNDKHCKPQGRAPIASPEDDLLLEDANSKHEKDNSKYENLTFTHNTSASSFCTLSDNNSSCTCGSCGDSESSESESEDSLQRTPAQSESESDSDSGSKTKSHRRQRYDSDTDSDSDCEQSNQWCLNSSVLPPTNVKTDKTNQPVKKLARSNSRLNLSLRKFMKKGSKLDLSIRKFMKGSKKTDSSTNKVPKNNCTLSVPELKASPKRVLQKRPPLEWNKSSSLKKCSSVDNNSVILSKHSNTLPVRCSSSLTVNKSLCDTLPLRSSSSMSVNKSLCDNFCEPYSDSDSSNFSRSRSGSDSSGSSFRGRSGIKLGNSVKKLHRSKSDCSTKPQLVFNKRLNISQPLDTSRSSRQVVSNSPALQIRSHSMVENHYDIDIDTCKSPLEVRQSMEKTAFWIENNDYDKTPDVSSTESLLQTSRDVSESDLCNQIIGIYFGEENDSDSSLSSSCLDNTMDTSLISDDLVSNVSSTRLETNLDDFSMATFVPAPYQTAEAKTRKISKAESVPDKKVKTADTKMTRKVVLKERVDNSYNKSSVKSESAADVTCHSKKTRMLSEEEIDTITKIHTICNGQRTVQYLDLNDIPLNFKHFPPPKRASKVVWNHDISTDEKMHHTPQSKLPSLPRPILQQKPKDFTYPYKEDEPSPIVITKVRRRDGQGVSQKHLLPGDGQGVSQKHLLPGDGQGVSQKHLHSSDIVELVP</sequence>
<dbReference type="Proteomes" id="UP000596742">
    <property type="component" value="Unassembled WGS sequence"/>
</dbReference>
<feature type="compositionally biased region" description="Low complexity" evidence="1">
    <location>
        <begin position="417"/>
        <end position="442"/>
    </location>
</feature>
<feature type="region of interest" description="Disordered" evidence="1">
    <location>
        <begin position="1"/>
        <end position="29"/>
    </location>
</feature>
<dbReference type="EMBL" id="UYJE01010208">
    <property type="protein sequence ID" value="VDI80887.1"/>
    <property type="molecule type" value="Genomic_DNA"/>
</dbReference>